<evidence type="ECO:0000259" key="1">
    <source>
        <dbReference type="PROSITE" id="PS50042"/>
    </source>
</evidence>
<keyword evidence="2" id="KW-0378">Hydrolase</keyword>
<dbReference type="EMBL" id="DF143552">
    <property type="protein sequence ID" value="GAA53648.1"/>
    <property type="molecule type" value="Genomic_DNA"/>
</dbReference>
<dbReference type="InterPro" id="IPR014710">
    <property type="entry name" value="RmlC-like_jellyroll"/>
</dbReference>
<dbReference type="InterPro" id="IPR000595">
    <property type="entry name" value="cNMP-bd_dom"/>
</dbReference>
<keyword evidence="3" id="KW-1185">Reference proteome</keyword>
<evidence type="ECO:0000313" key="2">
    <source>
        <dbReference type="EMBL" id="GAA53648.1"/>
    </source>
</evidence>
<dbReference type="GO" id="GO:0016787">
    <property type="term" value="F:hydrolase activity"/>
    <property type="evidence" value="ECO:0007669"/>
    <property type="project" value="UniProtKB-KW"/>
</dbReference>
<sequence>MINNSILVEIFPSLSSAYVGFCYRICSITINLEYHPFTRIRDIHLRYSIILLLSKSEKRRKRDKLRYYAVHFGRKFSGFTEKLNSISSPDARRELMVAFVKRLLHIPDEMNSITLNPYRLPESFYEPDEDEDSSYPDDLKLMISSIRVFGHLEKSFFIDFCKFIETIHLDSGEHLFRIGEQDDNVYVVHTGRIQIFIVEHSRIQIDLTAVSCRWRGLTTACRFRNTSVDSDHEVARCCLSALTKMCPMKSVP</sequence>
<feature type="domain" description="Cyclic nucleotide-binding" evidence="1">
    <location>
        <begin position="148"/>
        <end position="196"/>
    </location>
</feature>
<reference key="2">
    <citation type="submission" date="2011-10" db="EMBL/GenBank/DDBJ databases">
        <title>The genome and transcriptome sequence of Clonorchis sinensis provide insights into the carcinogenic liver fluke.</title>
        <authorList>
            <person name="Wang X."/>
            <person name="Huang Y."/>
            <person name="Chen W."/>
            <person name="Liu H."/>
            <person name="Guo L."/>
            <person name="Chen Y."/>
            <person name="Luo F."/>
            <person name="Zhou W."/>
            <person name="Sun J."/>
            <person name="Mao Q."/>
            <person name="Liang P."/>
            <person name="Zhou C."/>
            <person name="Tian Y."/>
            <person name="Men J."/>
            <person name="Lv X."/>
            <person name="Huang L."/>
            <person name="Zhou J."/>
            <person name="Hu Y."/>
            <person name="Li R."/>
            <person name="Zhang F."/>
            <person name="Lei H."/>
            <person name="Li X."/>
            <person name="Hu X."/>
            <person name="Liang C."/>
            <person name="Xu J."/>
            <person name="Wu Z."/>
            <person name="Yu X."/>
        </authorList>
    </citation>
    <scope>NUCLEOTIDE SEQUENCE</scope>
    <source>
        <strain>Henan</strain>
    </source>
</reference>
<dbReference type="SUPFAM" id="SSF51206">
    <property type="entry name" value="cAMP-binding domain-like"/>
    <property type="match status" value="1"/>
</dbReference>
<gene>
    <name evidence="2" type="ORF">CLF_110683</name>
</gene>
<dbReference type="InterPro" id="IPR018490">
    <property type="entry name" value="cNMP-bd_dom_sf"/>
</dbReference>
<dbReference type="Gene3D" id="2.60.120.10">
    <property type="entry name" value="Jelly Rolls"/>
    <property type="match status" value="1"/>
</dbReference>
<name>G7YL17_CLOSI</name>
<accession>G7YL17</accession>
<evidence type="ECO:0000313" key="3">
    <source>
        <dbReference type="Proteomes" id="UP000008909"/>
    </source>
</evidence>
<proteinExistence type="predicted"/>
<dbReference type="AlphaFoldDB" id="G7YL17"/>
<protein>
    <submittedName>
        <fullName evidence="2">Lysophospholipid hydrolase</fullName>
    </submittedName>
</protein>
<dbReference type="PROSITE" id="PS50042">
    <property type="entry name" value="CNMP_BINDING_3"/>
    <property type="match status" value="1"/>
</dbReference>
<dbReference type="Proteomes" id="UP000008909">
    <property type="component" value="Unassembled WGS sequence"/>
</dbReference>
<organism evidence="2 3">
    <name type="scientific">Clonorchis sinensis</name>
    <name type="common">Chinese liver fluke</name>
    <dbReference type="NCBI Taxonomy" id="79923"/>
    <lineage>
        <taxon>Eukaryota</taxon>
        <taxon>Metazoa</taxon>
        <taxon>Spiralia</taxon>
        <taxon>Lophotrochozoa</taxon>
        <taxon>Platyhelminthes</taxon>
        <taxon>Trematoda</taxon>
        <taxon>Digenea</taxon>
        <taxon>Opisthorchiida</taxon>
        <taxon>Opisthorchiata</taxon>
        <taxon>Opisthorchiidae</taxon>
        <taxon>Clonorchis</taxon>
    </lineage>
</organism>
<reference evidence="2" key="1">
    <citation type="journal article" date="2011" name="Genome Biol.">
        <title>The draft genome of the carcinogenic human liver fluke Clonorchis sinensis.</title>
        <authorList>
            <person name="Wang X."/>
            <person name="Chen W."/>
            <person name="Huang Y."/>
            <person name="Sun J."/>
            <person name="Men J."/>
            <person name="Liu H."/>
            <person name="Luo F."/>
            <person name="Guo L."/>
            <person name="Lv X."/>
            <person name="Deng C."/>
            <person name="Zhou C."/>
            <person name="Fan Y."/>
            <person name="Li X."/>
            <person name="Huang L."/>
            <person name="Hu Y."/>
            <person name="Liang C."/>
            <person name="Hu X."/>
            <person name="Xu J."/>
            <person name="Yu X."/>
        </authorList>
    </citation>
    <scope>NUCLEOTIDE SEQUENCE [LARGE SCALE GENOMIC DNA]</scope>
    <source>
        <strain evidence="2">Henan</strain>
    </source>
</reference>